<dbReference type="GO" id="GO:0055085">
    <property type="term" value="P:transmembrane transport"/>
    <property type="evidence" value="ECO:0007669"/>
    <property type="project" value="InterPro"/>
</dbReference>
<keyword evidence="4" id="KW-0677">Repeat</keyword>
<evidence type="ECO:0000256" key="7">
    <source>
        <dbReference type="RuleBase" id="RU000488"/>
    </source>
</evidence>
<dbReference type="AlphaFoldDB" id="G0QIZ3"/>
<dbReference type="InterPro" id="IPR002067">
    <property type="entry name" value="MCP"/>
</dbReference>
<comment type="subcellular location">
    <subcellularLocation>
        <location evidence="1">Membrane</location>
        <topology evidence="1">Multi-pass membrane protein</topology>
    </subcellularLocation>
</comment>
<dbReference type="InterPro" id="IPR018108">
    <property type="entry name" value="MCP_transmembrane"/>
</dbReference>
<evidence type="ECO:0000256" key="3">
    <source>
        <dbReference type="ARBA" id="ARBA00022692"/>
    </source>
</evidence>
<dbReference type="Pfam" id="PF00153">
    <property type="entry name" value="Mito_carr"/>
    <property type="match status" value="1"/>
</dbReference>
<evidence type="ECO:0000256" key="5">
    <source>
        <dbReference type="ARBA" id="ARBA00023136"/>
    </source>
</evidence>
<protein>
    <recommendedName>
        <fullName evidence="10">Transmembrane protein</fullName>
    </recommendedName>
</protein>
<dbReference type="STRING" id="857967.G0QIZ3"/>
<evidence type="ECO:0000256" key="4">
    <source>
        <dbReference type="ARBA" id="ARBA00022737"/>
    </source>
</evidence>
<dbReference type="PANTHER" id="PTHR24089">
    <property type="entry name" value="SOLUTE CARRIER FAMILY 25"/>
    <property type="match status" value="1"/>
</dbReference>
<evidence type="ECO:0000313" key="9">
    <source>
        <dbReference type="Proteomes" id="UP000008983"/>
    </source>
</evidence>
<dbReference type="PRINTS" id="PR00926">
    <property type="entry name" value="MITOCARRIER"/>
</dbReference>
<reference evidence="8 9" key="1">
    <citation type="submission" date="2011-07" db="EMBL/GenBank/DDBJ databases">
        <authorList>
            <person name="Coyne R."/>
            <person name="Brami D."/>
            <person name="Johnson J."/>
            <person name="Hostetler J."/>
            <person name="Hannick L."/>
            <person name="Clark T."/>
            <person name="Cassidy-Hanley D."/>
            <person name="Inman J."/>
        </authorList>
    </citation>
    <scope>NUCLEOTIDE SEQUENCE [LARGE SCALE GENOMIC DNA]</scope>
    <source>
        <strain evidence="8 9">G5</strain>
    </source>
</reference>
<proteinExistence type="inferred from homology"/>
<dbReference type="OMA" id="TELIAYP"/>
<dbReference type="GO" id="GO:0016020">
    <property type="term" value="C:membrane"/>
    <property type="evidence" value="ECO:0007669"/>
    <property type="project" value="UniProtKB-SubCell"/>
</dbReference>
<evidence type="ECO:0008006" key="10">
    <source>
        <dbReference type="Google" id="ProtNLM"/>
    </source>
</evidence>
<dbReference type="Gene3D" id="1.50.40.10">
    <property type="entry name" value="Mitochondrial carrier domain"/>
    <property type="match status" value="1"/>
</dbReference>
<keyword evidence="3 6" id="KW-0812">Transmembrane</keyword>
<keyword evidence="9" id="KW-1185">Reference proteome</keyword>
<accession>G0QIZ3</accession>
<dbReference type="Proteomes" id="UP000008983">
    <property type="component" value="Unassembled WGS sequence"/>
</dbReference>
<dbReference type="OrthoDB" id="270584at2759"/>
<dbReference type="SUPFAM" id="SSF103506">
    <property type="entry name" value="Mitochondrial carrier"/>
    <property type="match status" value="1"/>
</dbReference>
<dbReference type="InParanoid" id="G0QIZ3"/>
<keyword evidence="5 6" id="KW-0472">Membrane</keyword>
<evidence type="ECO:0000313" key="8">
    <source>
        <dbReference type="EMBL" id="EGR34813.1"/>
    </source>
</evidence>
<evidence type="ECO:0000256" key="2">
    <source>
        <dbReference type="ARBA" id="ARBA00022448"/>
    </source>
</evidence>
<dbReference type="eggNOG" id="KOG0749">
    <property type="taxonomic scope" value="Eukaryota"/>
</dbReference>
<evidence type="ECO:0000256" key="1">
    <source>
        <dbReference type="ARBA" id="ARBA00004141"/>
    </source>
</evidence>
<dbReference type="GeneID" id="14911012"/>
<organism evidence="8 9">
    <name type="scientific">Ichthyophthirius multifiliis</name>
    <name type="common">White spot disease agent</name>
    <name type="synonym">Ich</name>
    <dbReference type="NCBI Taxonomy" id="5932"/>
    <lineage>
        <taxon>Eukaryota</taxon>
        <taxon>Sar</taxon>
        <taxon>Alveolata</taxon>
        <taxon>Ciliophora</taxon>
        <taxon>Intramacronucleata</taxon>
        <taxon>Oligohymenophorea</taxon>
        <taxon>Hymenostomatida</taxon>
        <taxon>Ophryoglenina</taxon>
        <taxon>Ichthyophthirius</taxon>
    </lineage>
</organism>
<name>G0QIZ3_ICHMU</name>
<sequence length="232" mass="27333">MQQVNNAFPEIYNQDNRYKFIKTVRNFLQQNEEIELSTLLYRGYICQLAKLYVKEFGAFYFSQKLLNKNNHFDIKADPVKHSFYNFYYSFAIGSFVEIFAFPLEKAKTIMIMDSDPDYEKQKYRSPITPFIQQAENNKYGQFTGFGISMLGAAIYRGIQIGLYETLMNLGLKDYGWYLQLPTSVLATIIGQKVAYPFDTLRRKLFLQGTDFEVEKIFNDWMGMMENKNNIYN</sequence>
<gene>
    <name evidence="8" type="ORF">IMG5_001540</name>
</gene>
<dbReference type="RefSeq" id="XP_004040117.1">
    <property type="nucleotide sequence ID" value="XM_004040069.1"/>
</dbReference>
<comment type="similarity">
    <text evidence="7">Belongs to the mitochondrial carrier (TC 2.A.29) family.</text>
</comment>
<dbReference type="EMBL" id="GL983043">
    <property type="protein sequence ID" value="EGR34813.1"/>
    <property type="molecule type" value="Genomic_DNA"/>
</dbReference>
<feature type="repeat" description="Solcar" evidence="6">
    <location>
        <begin position="80"/>
        <end position="169"/>
    </location>
</feature>
<evidence type="ECO:0000256" key="6">
    <source>
        <dbReference type="PROSITE-ProRule" id="PRU00282"/>
    </source>
</evidence>
<keyword evidence="2 7" id="KW-0813">Transport</keyword>
<dbReference type="InterPro" id="IPR023395">
    <property type="entry name" value="MCP_dom_sf"/>
</dbReference>
<dbReference type="PROSITE" id="PS50920">
    <property type="entry name" value="SOLCAR"/>
    <property type="match status" value="1"/>
</dbReference>